<keyword evidence="9" id="KW-1185">Reference proteome</keyword>
<name>A0A8T2AVS6_9BRAS</name>
<feature type="compositionally biased region" description="Low complexity" evidence="5">
    <location>
        <begin position="224"/>
        <end position="238"/>
    </location>
</feature>
<evidence type="ECO:0000256" key="3">
    <source>
        <dbReference type="ARBA" id="ARBA00022801"/>
    </source>
</evidence>
<dbReference type="Pfam" id="PF22936">
    <property type="entry name" value="Pol_BBD"/>
    <property type="match status" value="1"/>
</dbReference>
<feature type="domain" description="Integrase catalytic" evidence="7">
    <location>
        <begin position="488"/>
        <end position="663"/>
    </location>
</feature>
<dbReference type="Pfam" id="PF13976">
    <property type="entry name" value="gag_pre-integrs"/>
    <property type="match status" value="1"/>
</dbReference>
<evidence type="ECO:0000259" key="7">
    <source>
        <dbReference type="PROSITE" id="PS50994"/>
    </source>
</evidence>
<dbReference type="PANTHER" id="PTHR42648:SF28">
    <property type="entry name" value="TRANSPOSON-ENCODED PROTEIN WITH RIBONUCLEASE H-LIKE AND RETROVIRUS ZINC FINGER-LIKE DOMAINS"/>
    <property type="match status" value="1"/>
</dbReference>
<dbReference type="GO" id="GO:0006508">
    <property type="term" value="P:proteolysis"/>
    <property type="evidence" value="ECO:0007669"/>
    <property type="project" value="UniProtKB-KW"/>
</dbReference>
<dbReference type="GO" id="GO:0008233">
    <property type="term" value="F:peptidase activity"/>
    <property type="evidence" value="ECO:0007669"/>
    <property type="project" value="UniProtKB-KW"/>
</dbReference>
<feature type="region of interest" description="Disordered" evidence="5">
    <location>
        <begin position="695"/>
        <end position="733"/>
    </location>
</feature>
<evidence type="ECO:0000256" key="5">
    <source>
        <dbReference type="SAM" id="MobiDB-lite"/>
    </source>
</evidence>
<evidence type="ECO:0000313" key="8">
    <source>
        <dbReference type="EMBL" id="KAG7577175.1"/>
    </source>
</evidence>
<protein>
    <submittedName>
        <fullName evidence="8">Zinc finger CCHC-type superfamily</fullName>
    </submittedName>
</protein>
<dbReference type="PROSITE" id="PS50158">
    <property type="entry name" value="ZF_CCHC"/>
    <property type="match status" value="1"/>
</dbReference>
<dbReference type="PANTHER" id="PTHR42648">
    <property type="entry name" value="TRANSPOSASE, PUTATIVE-RELATED"/>
    <property type="match status" value="1"/>
</dbReference>
<reference evidence="8 9" key="1">
    <citation type="submission" date="2020-12" db="EMBL/GenBank/DDBJ databases">
        <title>Concerted genomic and epigenomic changes stabilize Arabidopsis allopolyploids.</title>
        <authorList>
            <person name="Chen Z."/>
        </authorList>
    </citation>
    <scope>NUCLEOTIDE SEQUENCE [LARGE SCALE GENOMIC DNA]</scope>
    <source>
        <strain evidence="8">Allo738</strain>
        <tissue evidence="8">Leaf</tissue>
    </source>
</reference>
<comment type="caution">
    <text evidence="8">The sequence shown here is derived from an EMBL/GenBank/DDBJ whole genome shotgun (WGS) entry which is preliminary data.</text>
</comment>
<dbReference type="InterPro" id="IPR039537">
    <property type="entry name" value="Retrotran_Ty1/copia-like"/>
</dbReference>
<dbReference type="InterPro" id="IPR001878">
    <property type="entry name" value="Znf_CCHC"/>
</dbReference>
<gene>
    <name evidence="8" type="ORF">ISN45_Aa03g014760</name>
</gene>
<dbReference type="Proteomes" id="UP000694240">
    <property type="component" value="Chromosome 8"/>
</dbReference>
<accession>A0A8T2AVS6</accession>
<keyword evidence="4" id="KW-0863">Zinc-finger</keyword>
<dbReference type="Pfam" id="PF14223">
    <property type="entry name" value="Retrotran_gag_2"/>
    <property type="match status" value="1"/>
</dbReference>
<dbReference type="InterPro" id="IPR054722">
    <property type="entry name" value="PolX-like_BBD"/>
</dbReference>
<dbReference type="CDD" id="cd09272">
    <property type="entry name" value="RNase_HI_RT_Ty1"/>
    <property type="match status" value="1"/>
</dbReference>
<evidence type="ECO:0000256" key="1">
    <source>
        <dbReference type="ARBA" id="ARBA00022670"/>
    </source>
</evidence>
<organism evidence="8 9">
    <name type="scientific">Arabidopsis thaliana x Arabidopsis arenosa</name>
    <dbReference type="NCBI Taxonomy" id="1240361"/>
    <lineage>
        <taxon>Eukaryota</taxon>
        <taxon>Viridiplantae</taxon>
        <taxon>Streptophyta</taxon>
        <taxon>Embryophyta</taxon>
        <taxon>Tracheophyta</taxon>
        <taxon>Spermatophyta</taxon>
        <taxon>Magnoliopsida</taxon>
        <taxon>eudicotyledons</taxon>
        <taxon>Gunneridae</taxon>
        <taxon>Pentapetalae</taxon>
        <taxon>rosids</taxon>
        <taxon>malvids</taxon>
        <taxon>Brassicales</taxon>
        <taxon>Brassicaceae</taxon>
        <taxon>Camelineae</taxon>
        <taxon>Arabidopsis</taxon>
    </lineage>
</organism>
<dbReference type="GO" id="GO:0008270">
    <property type="term" value="F:zinc ion binding"/>
    <property type="evidence" value="ECO:0007669"/>
    <property type="project" value="UniProtKB-KW"/>
</dbReference>
<dbReference type="Pfam" id="PF00665">
    <property type="entry name" value="rve"/>
    <property type="match status" value="1"/>
</dbReference>
<proteinExistence type="predicted"/>
<sequence length="1302" mass="147550">MANAKHKISQFDGSGDFSLWKTRMFAHLRVLGLKDALVEQAPLPELTEEEESDPAKKKKRIEDEKSRIDRDEKALDIIFINVADKVLRSIEHSKSAAEAWETLERLYLVKTLPNRVYLQLKVYNYRMQDTKTLEENIEEFSKMISDLNNLQIQVPDEVQAILILSALPERYEMLKETLKYGREGIKLDDVVSAARSKELELRDSSGGSRPVGEGLFVRGRSQTRGNNNGQSGKGNNSRSKSRDGKKVCWICGKEGHYKKQCYKWLEKNKSKTQGNSTGESAMAKDDAQDLVGLVASEVNLSEGKGDQDEWIMDTGCSFHMTPRRDVFIEFQEIGSGKVRMANNSVSEVKGIGKVRFVNSDGTTFTLHDVRYMPGMSRNLISMGTLESKGCEFKGGNGILKVIKGCTVFMRGVRRASLYILQAEAKKSESLVAESNDGKPDPTQLWHSRLGHVGQKSMDVLAKKGCFGKDKVSSLKFCEDCVFGKTHKVSFGPAQHVTKEKLDYVHSDLWGSPNVPLSLGKCQYFISFTDDWSRKVWIFFLKTKDEAFDVFVQWKRMVETQSERKVKKLRTDNGLEFCNTRFDVFCKQEGMVRHRTCAYTPQQNGVAERLNRTIMNKVRSMLSESGLGQRFWAEAASTSVYLINRTPSSVIDFQIPEEMWTSSTPDLSGLRRFGCLAYIHSDDGKLNPRAKKGVFTGYPEGDHRSGEEAVQGGAMEQEEMMASEQGSTVSEGQDSENYQIAVHRPRRQIVKPVRLEDYVTEEAELDEIAGYAYLVTEDGGKSEPSSYQEALRDADSDKWVMASDEEMESLMKNKTWILVDRDRIQKPIGCKWVFKRKSGIAGVEGPRFKARLVAKGYSQKEGVDYQEIFSPVVKHVSIRFLLSMVAHLDMELQQMDVKTAFLHGYLDETIYMEQPEGYVDEDHPEKVCLLQKSLYGLKQSPRQWNNRFNEFVQSHGYERSQYDSCVYFKKLQNGDYVYLLLYVDDILIASKDKKHTDELKSLLSSEFEMKDLGEAKKILGMEITRDRRKGTLTISQEGYLLKVLGTYGMDQSKPVGTPMGVHFKLRTATDEEVRVQSESMRSVPYQSAVGSLMYSMIGTRPDLAYSVGLVCRFMSKPLKQHWQAVKWILRYINGSLKKKLCYRNEGEFVVEGFCDSDYSADQDRRRSVSGIVFTVGGNVISWKSSLQKVVALSSTEAEYMALTEASKEAVWLLGLMKELGFKQDAVNIHCDSQSAIALAKNAVHHERTKHIDTKHHFIRDLVSEGIIRLVKIDTSCNPADIFTKTVPVGKLQEALELLRVTEA</sequence>
<dbReference type="GO" id="GO:0015074">
    <property type="term" value="P:DNA integration"/>
    <property type="evidence" value="ECO:0007669"/>
    <property type="project" value="InterPro"/>
</dbReference>
<dbReference type="SMART" id="SM00343">
    <property type="entry name" value="ZnF_C2HC"/>
    <property type="match status" value="1"/>
</dbReference>
<dbReference type="InterPro" id="IPR001584">
    <property type="entry name" value="Integrase_cat-core"/>
</dbReference>
<evidence type="ECO:0000313" key="9">
    <source>
        <dbReference type="Proteomes" id="UP000694240"/>
    </source>
</evidence>
<keyword evidence="3" id="KW-0378">Hydrolase</keyword>
<keyword evidence="2" id="KW-0479">Metal-binding</keyword>
<dbReference type="EMBL" id="JAEFBK010000008">
    <property type="protein sequence ID" value="KAG7577175.1"/>
    <property type="molecule type" value="Genomic_DNA"/>
</dbReference>
<keyword evidence="1" id="KW-0645">Protease</keyword>
<feature type="region of interest" description="Disordered" evidence="5">
    <location>
        <begin position="198"/>
        <end position="243"/>
    </location>
</feature>
<dbReference type="GO" id="GO:0003676">
    <property type="term" value="F:nucleic acid binding"/>
    <property type="evidence" value="ECO:0007669"/>
    <property type="project" value="InterPro"/>
</dbReference>
<dbReference type="Pfam" id="PF07727">
    <property type="entry name" value="RVT_2"/>
    <property type="match status" value="1"/>
</dbReference>
<keyword evidence="4" id="KW-0862">Zinc</keyword>
<feature type="domain" description="CCHC-type" evidence="6">
    <location>
        <begin position="248"/>
        <end position="261"/>
    </location>
</feature>
<evidence type="ECO:0000256" key="2">
    <source>
        <dbReference type="ARBA" id="ARBA00022723"/>
    </source>
</evidence>
<dbReference type="PROSITE" id="PS50994">
    <property type="entry name" value="INTEGRASE"/>
    <property type="match status" value="1"/>
</dbReference>
<evidence type="ECO:0000256" key="4">
    <source>
        <dbReference type="PROSITE-ProRule" id="PRU00047"/>
    </source>
</evidence>
<feature type="region of interest" description="Disordered" evidence="5">
    <location>
        <begin position="44"/>
        <end position="64"/>
    </location>
</feature>
<evidence type="ECO:0000259" key="6">
    <source>
        <dbReference type="PROSITE" id="PS50158"/>
    </source>
</evidence>
<dbReference type="InterPro" id="IPR013103">
    <property type="entry name" value="RVT_2"/>
</dbReference>
<dbReference type="InterPro" id="IPR025724">
    <property type="entry name" value="GAG-pre-integrase_dom"/>
</dbReference>